<keyword evidence="2" id="KW-0472">Membrane</keyword>
<feature type="compositionally biased region" description="Low complexity" evidence="1">
    <location>
        <begin position="180"/>
        <end position="189"/>
    </location>
</feature>
<dbReference type="Proteomes" id="UP000284842">
    <property type="component" value="Unassembled WGS sequence"/>
</dbReference>
<dbReference type="AlphaFoldDB" id="A0A409Y991"/>
<dbReference type="InParanoid" id="A0A409Y991"/>
<evidence type="ECO:0000313" key="3">
    <source>
        <dbReference type="EMBL" id="PPQ99494.1"/>
    </source>
</evidence>
<dbReference type="PRINTS" id="PR01217">
    <property type="entry name" value="PRICHEXTENSN"/>
</dbReference>
<evidence type="ECO:0000256" key="2">
    <source>
        <dbReference type="SAM" id="Phobius"/>
    </source>
</evidence>
<feature type="compositionally biased region" description="Low complexity" evidence="1">
    <location>
        <begin position="212"/>
        <end position="246"/>
    </location>
</feature>
<evidence type="ECO:0000313" key="4">
    <source>
        <dbReference type="Proteomes" id="UP000284842"/>
    </source>
</evidence>
<reference evidence="3 4" key="1">
    <citation type="journal article" date="2018" name="Evol. Lett.">
        <title>Horizontal gene cluster transfer increased hallucinogenic mushroom diversity.</title>
        <authorList>
            <person name="Reynolds H.T."/>
            <person name="Vijayakumar V."/>
            <person name="Gluck-Thaler E."/>
            <person name="Korotkin H.B."/>
            <person name="Matheny P.B."/>
            <person name="Slot J.C."/>
        </authorList>
    </citation>
    <scope>NUCLEOTIDE SEQUENCE [LARGE SCALE GENOMIC DNA]</scope>
    <source>
        <strain evidence="3 4">2629</strain>
    </source>
</reference>
<feature type="transmembrane region" description="Helical" evidence="2">
    <location>
        <begin position="289"/>
        <end position="312"/>
    </location>
</feature>
<dbReference type="EMBL" id="NHTK01001356">
    <property type="protein sequence ID" value="PPQ99494.1"/>
    <property type="molecule type" value="Genomic_DNA"/>
</dbReference>
<dbReference type="STRING" id="181874.A0A409Y991"/>
<feature type="region of interest" description="Disordered" evidence="1">
    <location>
        <begin position="523"/>
        <end position="552"/>
    </location>
</feature>
<feature type="region of interest" description="Disordered" evidence="1">
    <location>
        <begin position="319"/>
        <end position="410"/>
    </location>
</feature>
<feature type="compositionally biased region" description="Polar residues" evidence="1">
    <location>
        <begin position="395"/>
        <end position="410"/>
    </location>
</feature>
<dbReference type="OrthoDB" id="3359616at2759"/>
<organism evidence="3 4">
    <name type="scientific">Panaeolus cyanescens</name>
    <dbReference type="NCBI Taxonomy" id="181874"/>
    <lineage>
        <taxon>Eukaryota</taxon>
        <taxon>Fungi</taxon>
        <taxon>Dikarya</taxon>
        <taxon>Basidiomycota</taxon>
        <taxon>Agaricomycotina</taxon>
        <taxon>Agaricomycetes</taxon>
        <taxon>Agaricomycetidae</taxon>
        <taxon>Agaricales</taxon>
        <taxon>Agaricineae</taxon>
        <taxon>Galeropsidaceae</taxon>
        <taxon>Panaeolus</taxon>
    </lineage>
</organism>
<gene>
    <name evidence="3" type="ORF">CVT24_005285</name>
</gene>
<sequence>MSTLTLDDRDGRLSYSGGWFREGWNHDNTITLASTNDLTASVTFRFPVAARAVSYYGMRRSNGGLYDICFDCSGGGGQRFQIDAYDRSDNGQRPPTMLWRQEWSGNGFHTVTVSNKADSRGVYTNGQTGNSQLVIDRFVLEIAAPPPPPPPPTTTPRPAPPPQPTPTPTPTPNPPPNRPDPTTSTRNTPPNTPSNPDPTTARDTTTGSRSIAGSNTSSDTATDTSTTGSSASTSSPTSAPRTGTAAFGPGQGTGDGPAPTSIPLPHNAAGTNIDHSGNLIVDRESKVPLGAILGAVLGVLALIAAIILLCYWRRRRNRARSEPQLPDPDNDPTNPFNNAMLSGTISPDMSQMESGQPISSNSVDLTPGGDSGPHTGPSGKAGYIRNWSPDAIPYSSGSSPTPRPSESISGFTSFHASEVGQPQTPSNVSRMSFTSDSHLGQMGSTRTLSIYSQTSSQARLAPLRRVEVDAGPLPLRMSNADDDLESLPPDYGDVFGRNSRSVARGSAARSTMTVATTALTTFEEEVPEVPPLPAPLRRPPSPSPFGDEMAKS</sequence>
<keyword evidence="2" id="KW-1133">Transmembrane helix</keyword>
<keyword evidence="4" id="KW-1185">Reference proteome</keyword>
<protein>
    <submittedName>
        <fullName evidence="3">Uncharacterized protein</fullName>
    </submittedName>
</protein>
<proteinExistence type="predicted"/>
<feature type="compositionally biased region" description="Polar residues" evidence="1">
    <location>
        <begin position="201"/>
        <end position="211"/>
    </location>
</feature>
<feature type="compositionally biased region" description="Pro residues" evidence="1">
    <location>
        <begin position="528"/>
        <end position="543"/>
    </location>
</feature>
<feature type="compositionally biased region" description="Pro residues" evidence="1">
    <location>
        <begin position="144"/>
        <end position="179"/>
    </location>
</feature>
<feature type="region of interest" description="Disordered" evidence="1">
    <location>
        <begin position="142"/>
        <end position="270"/>
    </location>
</feature>
<evidence type="ECO:0000256" key="1">
    <source>
        <dbReference type="SAM" id="MobiDB-lite"/>
    </source>
</evidence>
<name>A0A409Y991_9AGAR</name>
<accession>A0A409Y991</accession>
<feature type="compositionally biased region" description="Polar residues" evidence="1">
    <location>
        <begin position="339"/>
        <end position="364"/>
    </location>
</feature>
<keyword evidence="2" id="KW-0812">Transmembrane</keyword>
<comment type="caution">
    <text evidence="3">The sequence shown here is derived from an EMBL/GenBank/DDBJ whole genome shotgun (WGS) entry which is preliminary data.</text>
</comment>